<evidence type="ECO:0000256" key="3">
    <source>
        <dbReference type="SAM" id="Phobius"/>
    </source>
</evidence>
<keyword evidence="3" id="KW-0472">Membrane</keyword>
<evidence type="ECO:0000256" key="1">
    <source>
        <dbReference type="ARBA" id="ARBA00034125"/>
    </source>
</evidence>
<dbReference type="EMBL" id="JANAWD010000289">
    <property type="protein sequence ID" value="KAJ3482091.1"/>
    <property type="molecule type" value="Genomic_DNA"/>
</dbReference>
<keyword evidence="3" id="KW-0812">Transmembrane</keyword>
<feature type="transmembrane region" description="Helical" evidence="3">
    <location>
        <begin position="587"/>
        <end position="610"/>
    </location>
</feature>
<dbReference type="PANTHER" id="PTHR31082:SF4">
    <property type="entry name" value="PHEROMONE-REGULATED MEMBRANE PROTEIN 10"/>
    <property type="match status" value="1"/>
</dbReference>
<comment type="caution">
    <text evidence="5">The sequence shown here is derived from an EMBL/GenBank/DDBJ whole genome shotgun (WGS) entry which is preliminary data.</text>
</comment>
<feature type="transmembrane region" description="Helical" evidence="3">
    <location>
        <begin position="562"/>
        <end position="581"/>
    </location>
</feature>
<feature type="region of interest" description="Disordered" evidence="2">
    <location>
        <begin position="1"/>
        <end position="115"/>
    </location>
</feature>
<protein>
    <recommendedName>
        <fullName evidence="4">Threonine/serine exporter-like N-terminal domain-containing protein</fullName>
    </recommendedName>
</protein>
<organism evidence="5 6">
    <name type="scientific">Meripilus lineatus</name>
    <dbReference type="NCBI Taxonomy" id="2056292"/>
    <lineage>
        <taxon>Eukaryota</taxon>
        <taxon>Fungi</taxon>
        <taxon>Dikarya</taxon>
        <taxon>Basidiomycota</taxon>
        <taxon>Agaricomycotina</taxon>
        <taxon>Agaricomycetes</taxon>
        <taxon>Polyporales</taxon>
        <taxon>Meripilaceae</taxon>
        <taxon>Meripilus</taxon>
    </lineage>
</organism>
<reference evidence="5" key="1">
    <citation type="submission" date="2022-07" db="EMBL/GenBank/DDBJ databases">
        <title>Genome Sequence of Physisporinus lineatus.</title>
        <authorList>
            <person name="Buettner E."/>
        </authorList>
    </citation>
    <scope>NUCLEOTIDE SEQUENCE</scope>
    <source>
        <strain evidence="5">VT162</strain>
    </source>
</reference>
<feature type="compositionally biased region" description="Basic and acidic residues" evidence="2">
    <location>
        <begin position="67"/>
        <end position="82"/>
    </location>
</feature>
<evidence type="ECO:0000313" key="5">
    <source>
        <dbReference type="EMBL" id="KAJ3482091.1"/>
    </source>
</evidence>
<accession>A0AAD5UZK0</accession>
<evidence type="ECO:0000313" key="6">
    <source>
        <dbReference type="Proteomes" id="UP001212997"/>
    </source>
</evidence>
<feature type="domain" description="Threonine/serine exporter-like N-terminal" evidence="4">
    <location>
        <begin position="282"/>
        <end position="393"/>
    </location>
</feature>
<feature type="compositionally biased region" description="Basic and acidic residues" evidence="2">
    <location>
        <begin position="13"/>
        <end position="33"/>
    </location>
</feature>
<dbReference type="InterPro" id="IPR010619">
    <property type="entry name" value="ThrE-like_N"/>
</dbReference>
<name>A0AAD5UZK0_9APHY</name>
<keyword evidence="3" id="KW-1133">Transmembrane helix</keyword>
<comment type="similarity">
    <text evidence="1">Belongs to the ThrE exporter (TC 2.A.79) family.</text>
</comment>
<evidence type="ECO:0000256" key="2">
    <source>
        <dbReference type="SAM" id="MobiDB-lite"/>
    </source>
</evidence>
<feature type="transmembrane region" description="Helical" evidence="3">
    <location>
        <begin position="408"/>
        <end position="432"/>
    </location>
</feature>
<gene>
    <name evidence="5" type="ORF">NLI96_g7216</name>
</gene>
<evidence type="ECO:0000259" key="4">
    <source>
        <dbReference type="Pfam" id="PF06738"/>
    </source>
</evidence>
<proteinExistence type="inferred from homology"/>
<feature type="transmembrane region" description="Helical" evidence="3">
    <location>
        <begin position="508"/>
        <end position="526"/>
    </location>
</feature>
<sequence length="655" mass="72795">MPFTTNPPRARLRRDSFGEPPPRRDSEMGESRRYSQGPPEYDQPMNDVQPFDPGNSYASGRGVGPVPERRFNVYRNDTENDFRNALSIPQETQGGKRGSADSAMTLTEEDNTPGDLKDPYGSYQHPYEIQPPNKAHGGMVPPGGDPEYGDYYKGDGKDFEEDAYDVEPGPQERRRGFLGNLLALQGLDEEGDGDGTVIRGFHIRDTGLGWGHRTIDDLAPEEDQVIDPDDPILTGERKTFVDDDPNDIEKNVLQNMSYRERRKEALRMRIQYNVTSIQNRQQFIMKLARALMTFGAPSHRIESQLLSAARILELDAEFIHIPGVIICSFGDHETKTSETHFVKCGGRLALGSLHQVHKIYRSVVHDEVSALQAAEQLEEVINAPPIYNAWIRSLELASKNIVCGSVKMVYALIYTLFLGFGLQIGNDLYLLFYPKARNDIVAQLTRNQDAFTLTGTFIPDNEKDVYGGFVAGALTGGFSFTTASDFHNENVIQGCYRFPDAPFYLRKFPWWCQFVIVPIFSILSSLSNLQPWKTLDMLVMVIISCVSYASNKLADHFIFRRSDVVSAIGAFSIGVLGNFYSRRMGGTAFTSMVTGVLFLVPSGLSQAGGITAQGNGIDIGNAMIAVTIGITVGLFMSQALVYMFGTRKSAAMFSF</sequence>
<dbReference type="PANTHER" id="PTHR31082">
    <property type="entry name" value="PHEROMONE-REGULATED MEMBRANE PROTEIN 10"/>
    <property type="match status" value="1"/>
</dbReference>
<dbReference type="AlphaFoldDB" id="A0AAD5UZK0"/>
<dbReference type="Pfam" id="PF06738">
    <property type="entry name" value="ThrE"/>
    <property type="match status" value="1"/>
</dbReference>
<keyword evidence="6" id="KW-1185">Reference proteome</keyword>
<feature type="transmembrane region" description="Helical" evidence="3">
    <location>
        <begin position="622"/>
        <end position="645"/>
    </location>
</feature>
<dbReference type="GO" id="GO:0022857">
    <property type="term" value="F:transmembrane transporter activity"/>
    <property type="evidence" value="ECO:0007669"/>
    <property type="project" value="InterPro"/>
</dbReference>
<dbReference type="Proteomes" id="UP001212997">
    <property type="component" value="Unassembled WGS sequence"/>
</dbReference>
<dbReference type="InterPro" id="IPR051361">
    <property type="entry name" value="ThrE/Ser_Exporter"/>
</dbReference>